<dbReference type="RefSeq" id="WP_054553894.1">
    <property type="nucleotide sequence ID" value="NZ_LJTC01000010.1"/>
</dbReference>
<gene>
    <name evidence="2" type="ORF">AOG27_15385</name>
</gene>
<reference evidence="2 3" key="1">
    <citation type="submission" date="2015-09" db="EMBL/GenBank/DDBJ databases">
        <title>Draft Genome Sequence of Pseudoalteromonas lipolytica UCD-48B.</title>
        <authorList>
            <person name="Krusor M."/>
            <person name="Coil D.A."/>
            <person name="Lang J.M."/>
            <person name="Eisen J.A."/>
            <person name="Alexiev A."/>
        </authorList>
    </citation>
    <scope>NUCLEOTIDE SEQUENCE [LARGE SCALE GENOMIC DNA]</scope>
    <source>
        <strain evidence="2 3">UCD-48B</strain>
    </source>
</reference>
<evidence type="ECO:0000313" key="3">
    <source>
        <dbReference type="Proteomes" id="UP000050378"/>
    </source>
</evidence>
<accession>A0A0N8HK24</accession>
<dbReference type="STRING" id="570156.AOG27_15385"/>
<dbReference type="SUPFAM" id="SSF54909">
    <property type="entry name" value="Dimeric alpha+beta barrel"/>
    <property type="match status" value="1"/>
</dbReference>
<dbReference type="OrthoDB" id="9797060at2"/>
<dbReference type="PANTHER" id="PTHR37811:SF2">
    <property type="entry name" value="ABM DOMAIN-CONTAINING PROTEIN"/>
    <property type="match status" value="1"/>
</dbReference>
<dbReference type="EMBL" id="LJTC01000010">
    <property type="protein sequence ID" value="KPM82688.1"/>
    <property type="molecule type" value="Genomic_DNA"/>
</dbReference>
<feature type="domain" description="ABM" evidence="1">
    <location>
        <begin position="10"/>
        <end position="80"/>
    </location>
</feature>
<organism evidence="2 3">
    <name type="scientific">Pseudoalteromonas lipolytica</name>
    <dbReference type="NCBI Taxonomy" id="570156"/>
    <lineage>
        <taxon>Bacteria</taxon>
        <taxon>Pseudomonadati</taxon>
        <taxon>Pseudomonadota</taxon>
        <taxon>Gammaproteobacteria</taxon>
        <taxon>Alteromonadales</taxon>
        <taxon>Pseudoalteromonadaceae</taxon>
        <taxon>Pseudoalteromonas</taxon>
    </lineage>
</organism>
<evidence type="ECO:0000259" key="1">
    <source>
        <dbReference type="Pfam" id="PF03992"/>
    </source>
</evidence>
<dbReference type="AlphaFoldDB" id="A0A0N8HK24"/>
<evidence type="ECO:0000313" key="2">
    <source>
        <dbReference type="EMBL" id="KPM82688.1"/>
    </source>
</evidence>
<dbReference type="InterPro" id="IPR007138">
    <property type="entry name" value="ABM_dom"/>
</dbReference>
<dbReference type="InterPro" id="IPR011008">
    <property type="entry name" value="Dimeric_a/b-barrel"/>
</dbReference>
<protein>
    <submittedName>
        <fullName evidence="2">JEMB protein</fullName>
    </submittedName>
</protein>
<dbReference type="Pfam" id="PF03992">
    <property type="entry name" value="ABM"/>
    <property type="match status" value="1"/>
</dbReference>
<proteinExistence type="predicted"/>
<sequence length="103" mass="11753">MIANTPKPPYYAVIFTNTLSDDTAGYEEVANRMVELAEQQPGYLGMESVRDGMGITVSYWQNLDAIKAWKQNVEHLNAQQLGKDKWYSAFTTRIAKVERDYSL</sequence>
<dbReference type="Gene3D" id="3.30.70.100">
    <property type="match status" value="1"/>
</dbReference>
<dbReference type="PATRIC" id="fig|570156.3.peg.4168"/>
<dbReference type="InterPro" id="IPR052936">
    <property type="entry name" value="Jasmonate_Hydroxylase-like"/>
</dbReference>
<dbReference type="PANTHER" id="PTHR37811">
    <property type="entry name" value="BLL5343 PROTEIN"/>
    <property type="match status" value="1"/>
</dbReference>
<comment type="caution">
    <text evidence="2">The sequence shown here is derived from an EMBL/GenBank/DDBJ whole genome shotgun (WGS) entry which is preliminary data.</text>
</comment>
<dbReference type="Proteomes" id="UP000050378">
    <property type="component" value="Unassembled WGS sequence"/>
</dbReference>
<name>A0A0N8HK24_9GAMM</name>